<dbReference type="Pfam" id="PF07238">
    <property type="entry name" value="PilZ"/>
    <property type="match status" value="1"/>
</dbReference>
<gene>
    <name evidence="2" type="ORF">SAMN05216548_10858</name>
</gene>
<evidence type="ECO:0000259" key="1">
    <source>
        <dbReference type="Pfam" id="PF07238"/>
    </source>
</evidence>
<sequence>MEADEQRRLPRRRVLKQGRIVLEERGTIDCVIRDVNEKGARIRFNGPIALPDTFIFLNISDQTQIPARRAWQRSLDAGIQFTGEAGPIPPHFR</sequence>
<dbReference type="Gene3D" id="2.40.10.220">
    <property type="entry name" value="predicted glycosyltransferase like domains"/>
    <property type="match status" value="1"/>
</dbReference>
<evidence type="ECO:0000313" key="3">
    <source>
        <dbReference type="Proteomes" id="UP000199647"/>
    </source>
</evidence>
<protein>
    <submittedName>
        <fullName evidence="2">Two-component system, cell cycle response regulator</fullName>
    </submittedName>
</protein>
<accession>A0A1H9JAQ6</accession>
<dbReference type="SUPFAM" id="SSF141371">
    <property type="entry name" value="PilZ domain-like"/>
    <property type="match status" value="1"/>
</dbReference>
<dbReference type="EMBL" id="FOFG01000008">
    <property type="protein sequence ID" value="SEQ83867.1"/>
    <property type="molecule type" value="Genomic_DNA"/>
</dbReference>
<dbReference type="RefSeq" id="WP_092496831.1">
    <property type="nucleotide sequence ID" value="NZ_FOFG01000008.1"/>
</dbReference>
<dbReference type="InterPro" id="IPR009875">
    <property type="entry name" value="PilZ_domain"/>
</dbReference>
<keyword evidence="3" id="KW-1185">Reference proteome</keyword>
<feature type="domain" description="PilZ" evidence="1">
    <location>
        <begin position="6"/>
        <end position="82"/>
    </location>
</feature>
<name>A0A1H9JAQ6_9HYPH</name>
<dbReference type="Proteomes" id="UP000199647">
    <property type="component" value="Unassembled WGS sequence"/>
</dbReference>
<organism evidence="2 3">
    <name type="scientific">Faunimonas pinastri</name>
    <dbReference type="NCBI Taxonomy" id="1855383"/>
    <lineage>
        <taxon>Bacteria</taxon>
        <taxon>Pseudomonadati</taxon>
        <taxon>Pseudomonadota</taxon>
        <taxon>Alphaproteobacteria</taxon>
        <taxon>Hyphomicrobiales</taxon>
        <taxon>Afifellaceae</taxon>
        <taxon>Faunimonas</taxon>
    </lineage>
</organism>
<reference evidence="2 3" key="1">
    <citation type="submission" date="2016-10" db="EMBL/GenBank/DDBJ databases">
        <authorList>
            <person name="de Groot N.N."/>
        </authorList>
    </citation>
    <scope>NUCLEOTIDE SEQUENCE [LARGE SCALE GENOMIC DNA]</scope>
    <source>
        <strain evidence="2 3">A52C2</strain>
    </source>
</reference>
<dbReference type="GO" id="GO:0035438">
    <property type="term" value="F:cyclic-di-GMP binding"/>
    <property type="evidence" value="ECO:0007669"/>
    <property type="project" value="InterPro"/>
</dbReference>
<dbReference type="OrthoDB" id="7188320at2"/>
<evidence type="ECO:0000313" key="2">
    <source>
        <dbReference type="EMBL" id="SEQ83867.1"/>
    </source>
</evidence>
<dbReference type="STRING" id="1855383.SAMN05216548_10858"/>
<dbReference type="AlphaFoldDB" id="A0A1H9JAQ6"/>
<proteinExistence type="predicted"/>